<dbReference type="AlphaFoldDB" id="A0A0U5GD31"/>
<dbReference type="STRING" id="454130.A0A0U5GD31"/>
<proteinExistence type="inferred from homology"/>
<evidence type="ECO:0000313" key="8">
    <source>
        <dbReference type="Proteomes" id="UP000054771"/>
    </source>
</evidence>
<dbReference type="InterPro" id="IPR001563">
    <property type="entry name" value="Peptidase_S10"/>
</dbReference>
<keyword evidence="5" id="KW-0325">Glycoprotein</keyword>
<dbReference type="OrthoDB" id="443318at2759"/>
<keyword evidence="2 6" id="KW-0121">Carboxypeptidase</keyword>
<organism evidence="7 8">
    <name type="scientific">Aspergillus calidoustus</name>
    <dbReference type="NCBI Taxonomy" id="454130"/>
    <lineage>
        <taxon>Eukaryota</taxon>
        <taxon>Fungi</taxon>
        <taxon>Dikarya</taxon>
        <taxon>Ascomycota</taxon>
        <taxon>Pezizomycotina</taxon>
        <taxon>Eurotiomycetes</taxon>
        <taxon>Eurotiomycetidae</taxon>
        <taxon>Eurotiales</taxon>
        <taxon>Aspergillaceae</taxon>
        <taxon>Aspergillus</taxon>
        <taxon>Aspergillus subgen. Nidulantes</taxon>
    </lineage>
</organism>
<comment type="similarity">
    <text evidence="1 6">Belongs to the peptidase S10 family.</text>
</comment>
<dbReference type="Proteomes" id="UP000054771">
    <property type="component" value="Unassembled WGS sequence"/>
</dbReference>
<dbReference type="Pfam" id="PF00450">
    <property type="entry name" value="Peptidase_S10"/>
    <property type="match status" value="1"/>
</dbReference>
<dbReference type="Gene3D" id="1.10.287.410">
    <property type="match status" value="1"/>
</dbReference>
<keyword evidence="4 6" id="KW-0378">Hydrolase</keyword>
<dbReference type="GO" id="GO:0006508">
    <property type="term" value="P:proteolysis"/>
    <property type="evidence" value="ECO:0007669"/>
    <property type="project" value="UniProtKB-KW"/>
</dbReference>
<name>A0A0U5GD31_ASPCI</name>
<dbReference type="GO" id="GO:0000324">
    <property type="term" value="C:fungal-type vacuole"/>
    <property type="evidence" value="ECO:0007669"/>
    <property type="project" value="TreeGrafter"/>
</dbReference>
<dbReference type="PRINTS" id="PR00724">
    <property type="entry name" value="CRBOXYPTASEC"/>
</dbReference>
<evidence type="ECO:0000256" key="5">
    <source>
        <dbReference type="ARBA" id="ARBA00023180"/>
    </source>
</evidence>
<accession>A0A0U5GD31</accession>
<evidence type="ECO:0000256" key="2">
    <source>
        <dbReference type="ARBA" id="ARBA00022645"/>
    </source>
</evidence>
<evidence type="ECO:0000256" key="6">
    <source>
        <dbReference type="RuleBase" id="RU361156"/>
    </source>
</evidence>
<dbReference type="EMBL" id="CDMC01000015">
    <property type="protein sequence ID" value="CEL09707.1"/>
    <property type="molecule type" value="Genomic_DNA"/>
</dbReference>
<dbReference type="SUPFAM" id="SSF53474">
    <property type="entry name" value="alpha/beta-Hydrolases"/>
    <property type="match status" value="1"/>
</dbReference>
<dbReference type="EC" id="3.4.16.-" evidence="6"/>
<sequence>MLLSSLVLLSLSHLGASYVARPTSAANAKLVERDGIVYHQFEDRSTNSTIEVVKNSGICETTPGVNTYSGYFSVGEGMNMWFWFFEARNNPESVPLATWFNGGPGCSSMIGLFQENGPCQFYNGSHEPELNPYSWNEYANMLYIDQPIGVGFSYGVDTVVSTDTAAKYVWKLIQAFYTQFPEYQSRDFAIWTESYGGHYGPGFADYVLKQNLAIKQGKEPGEEINLVALGVNNGFTHAADVYKSYIDYALVNPYRPLITPDQAAEYYADYYGACLPALNECPSPTGGNAACVVASEICYELIEYPISSTGSFDVYDVRALSVDPNPPSTYSKYLLRPDVVKAIGARSVYQECPTTAYGLFSATGDGSRSYLQQLSDVVQSGVRTLLWAGDADWICNWLGFKETADKVSYKGHNEFANKKLADYHVNGEKKGTYKTVDNLSYLRVFEAGHEVPYYQPEIALQAFKQTMQGQPISST</sequence>
<dbReference type="GO" id="GO:0004185">
    <property type="term" value="F:serine-type carboxypeptidase activity"/>
    <property type="evidence" value="ECO:0007669"/>
    <property type="project" value="UniProtKB-UniRule"/>
</dbReference>
<dbReference type="PROSITE" id="PS00131">
    <property type="entry name" value="CARBOXYPEPT_SER_SER"/>
    <property type="match status" value="1"/>
</dbReference>
<dbReference type="InterPro" id="IPR018202">
    <property type="entry name" value="Ser_caboxypep_ser_AS"/>
</dbReference>
<feature type="signal peptide" evidence="6">
    <location>
        <begin position="1"/>
        <end position="17"/>
    </location>
</feature>
<reference evidence="8" key="1">
    <citation type="journal article" date="2016" name="Genome Announc.">
        <title>Draft genome sequences of fungus Aspergillus calidoustus.</title>
        <authorList>
            <person name="Horn F."/>
            <person name="Linde J."/>
            <person name="Mattern D.J."/>
            <person name="Walther G."/>
            <person name="Guthke R."/>
            <person name="Scherlach K."/>
            <person name="Martin K."/>
            <person name="Brakhage A.A."/>
            <person name="Petzke L."/>
            <person name="Valiante V."/>
        </authorList>
    </citation>
    <scope>NUCLEOTIDE SEQUENCE [LARGE SCALE GENOMIC DNA]</scope>
    <source>
        <strain evidence="8">SF006504</strain>
    </source>
</reference>
<evidence type="ECO:0000256" key="4">
    <source>
        <dbReference type="ARBA" id="ARBA00022801"/>
    </source>
</evidence>
<dbReference type="OMA" id="TEHGPCH"/>
<dbReference type="PANTHER" id="PTHR11802">
    <property type="entry name" value="SERINE PROTEASE FAMILY S10 SERINE CARBOXYPEPTIDASE"/>
    <property type="match status" value="1"/>
</dbReference>
<dbReference type="PANTHER" id="PTHR11802:SF453">
    <property type="entry name" value="S1, PUTATIVE-RELATED"/>
    <property type="match status" value="1"/>
</dbReference>
<gene>
    <name evidence="7" type="ORF">ASPCAL12840</name>
</gene>
<evidence type="ECO:0000256" key="3">
    <source>
        <dbReference type="ARBA" id="ARBA00022670"/>
    </source>
</evidence>
<feature type="chain" id="PRO_5006773406" description="Carboxypeptidase" evidence="6">
    <location>
        <begin position="18"/>
        <end position="475"/>
    </location>
</feature>
<keyword evidence="8" id="KW-1185">Reference proteome</keyword>
<evidence type="ECO:0000256" key="1">
    <source>
        <dbReference type="ARBA" id="ARBA00009431"/>
    </source>
</evidence>
<keyword evidence="3 6" id="KW-0645">Protease</keyword>
<keyword evidence="6" id="KW-0732">Signal</keyword>
<dbReference type="InterPro" id="IPR029058">
    <property type="entry name" value="AB_hydrolase_fold"/>
</dbReference>
<dbReference type="Gene3D" id="3.40.50.1820">
    <property type="entry name" value="alpha/beta hydrolase"/>
    <property type="match status" value="1"/>
</dbReference>
<evidence type="ECO:0000313" key="7">
    <source>
        <dbReference type="EMBL" id="CEL09707.1"/>
    </source>
</evidence>
<protein>
    <recommendedName>
        <fullName evidence="6">Carboxypeptidase</fullName>
        <ecNumber evidence="6">3.4.16.-</ecNumber>
    </recommendedName>
</protein>